<accession>A0A0A9AMI9</accession>
<sequence length="75" mass="8513">MYIGSYYTTYSTVTCSYLHCNCLFSLNACTRILSLVMTIAIWCFSGQFDLLSLCFHRGVFDSTSLLSVCKLQIPF</sequence>
<organism evidence="1">
    <name type="scientific">Arundo donax</name>
    <name type="common">Giant reed</name>
    <name type="synonym">Donax arundinaceus</name>
    <dbReference type="NCBI Taxonomy" id="35708"/>
    <lineage>
        <taxon>Eukaryota</taxon>
        <taxon>Viridiplantae</taxon>
        <taxon>Streptophyta</taxon>
        <taxon>Embryophyta</taxon>
        <taxon>Tracheophyta</taxon>
        <taxon>Spermatophyta</taxon>
        <taxon>Magnoliopsida</taxon>
        <taxon>Liliopsida</taxon>
        <taxon>Poales</taxon>
        <taxon>Poaceae</taxon>
        <taxon>PACMAD clade</taxon>
        <taxon>Arundinoideae</taxon>
        <taxon>Arundineae</taxon>
        <taxon>Arundo</taxon>
    </lineage>
</organism>
<evidence type="ECO:0000313" key="1">
    <source>
        <dbReference type="EMBL" id="JAD48312.1"/>
    </source>
</evidence>
<dbReference type="AlphaFoldDB" id="A0A0A9AMI9"/>
<protein>
    <submittedName>
        <fullName evidence="1">Uncharacterized protein</fullName>
    </submittedName>
</protein>
<name>A0A0A9AMI9_ARUDO</name>
<dbReference type="EMBL" id="GBRH01249583">
    <property type="protein sequence ID" value="JAD48312.1"/>
    <property type="molecule type" value="Transcribed_RNA"/>
</dbReference>
<reference evidence="1" key="2">
    <citation type="journal article" date="2015" name="Data Brief">
        <title>Shoot transcriptome of the giant reed, Arundo donax.</title>
        <authorList>
            <person name="Barrero R.A."/>
            <person name="Guerrero F.D."/>
            <person name="Moolhuijzen P."/>
            <person name="Goolsby J.A."/>
            <person name="Tidwell J."/>
            <person name="Bellgard S.E."/>
            <person name="Bellgard M.I."/>
        </authorList>
    </citation>
    <scope>NUCLEOTIDE SEQUENCE</scope>
    <source>
        <tissue evidence="1">Shoot tissue taken approximately 20 cm above the soil surface</tissue>
    </source>
</reference>
<proteinExistence type="predicted"/>
<reference evidence="1" key="1">
    <citation type="submission" date="2014-09" db="EMBL/GenBank/DDBJ databases">
        <authorList>
            <person name="Magalhaes I.L.F."/>
            <person name="Oliveira U."/>
            <person name="Santos F.R."/>
            <person name="Vidigal T.H.D.A."/>
            <person name="Brescovit A.D."/>
            <person name="Santos A.J."/>
        </authorList>
    </citation>
    <scope>NUCLEOTIDE SEQUENCE</scope>
    <source>
        <tissue evidence="1">Shoot tissue taken approximately 20 cm above the soil surface</tissue>
    </source>
</reference>